<gene>
    <name evidence="2" type="ORF">C1645_762635</name>
</gene>
<keyword evidence="1" id="KW-1133">Transmembrane helix</keyword>
<name>A0A397T7I6_9GLOM</name>
<feature type="transmembrane region" description="Helical" evidence="1">
    <location>
        <begin position="55"/>
        <end position="77"/>
    </location>
</feature>
<sequence>MFIIHILKKFTQNFIMYNFFLASSNLAHLSLLVLQNKISKDPVPHQKRQSHNSMITINNLYGSLQGCVVIFIIFTTWT</sequence>
<keyword evidence="3" id="KW-1185">Reference proteome</keyword>
<keyword evidence="1" id="KW-0472">Membrane</keyword>
<dbReference type="AlphaFoldDB" id="A0A397T7I6"/>
<proteinExistence type="predicted"/>
<accession>A0A397T7I6</accession>
<feature type="transmembrane region" description="Helical" evidence="1">
    <location>
        <begin position="15"/>
        <end position="34"/>
    </location>
</feature>
<protein>
    <submittedName>
        <fullName evidence="2">Uncharacterized protein</fullName>
    </submittedName>
</protein>
<organism evidence="2 3">
    <name type="scientific">Glomus cerebriforme</name>
    <dbReference type="NCBI Taxonomy" id="658196"/>
    <lineage>
        <taxon>Eukaryota</taxon>
        <taxon>Fungi</taxon>
        <taxon>Fungi incertae sedis</taxon>
        <taxon>Mucoromycota</taxon>
        <taxon>Glomeromycotina</taxon>
        <taxon>Glomeromycetes</taxon>
        <taxon>Glomerales</taxon>
        <taxon>Glomeraceae</taxon>
        <taxon>Glomus</taxon>
    </lineage>
</organism>
<dbReference type="EMBL" id="QKYT01000107">
    <property type="protein sequence ID" value="RIA93269.1"/>
    <property type="molecule type" value="Genomic_DNA"/>
</dbReference>
<comment type="caution">
    <text evidence="2">The sequence shown here is derived from an EMBL/GenBank/DDBJ whole genome shotgun (WGS) entry which is preliminary data.</text>
</comment>
<evidence type="ECO:0000256" key="1">
    <source>
        <dbReference type="SAM" id="Phobius"/>
    </source>
</evidence>
<dbReference type="Proteomes" id="UP000265703">
    <property type="component" value="Unassembled WGS sequence"/>
</dbReference>
<evidence type="ECO:0000313" key="3">
    <source>
        <dbReference type="Proteomes" id="UP000265703"/>
    </source>
</evidence>
<keyword evidence="1" id="KW-0812">Transmembrane</keyword>
<reference evidence="2 3" key="1">
    <citation type="submission" date="2018-06" db="EMBL/GenBank/DDBJ databases">
        <title>Comparative genomics reveals the genomic features of Rhizophagus irregularis, R. cerebriforme, R. diaphanum and Gigaspora rosea, and their symbiotic lifestyle signature.</title>
        <authorList>
            <person name="Morin E."/>
            <person name="San Clemente H."/>
            <person name="Chen E.C.H."/>
            <person name="De La Providencia I."/>
            <person name="Hainaut M."/>
            <person name="Kuo A."/>
            <person name="Kohler A."/>
            <person name="Murat C."/>
            <person name="Tang N."/>
            <person name="Roy S."/>
            <person name="Loubradou J."/>
            <person name="Henrissat B."/>
            <person name="Grigoriev I.V."/>
            <person name="Corradi N."/>
            <person name="Roux C."/>
            <person name="Martin F.M."/>
        </authorList>
    </citation>
    <scope>NUCLEOTIDE SEQUENCE [LARGE SCALE GENOMIC DNA]</scope>
    <source>
        <strain evidence="2 3">DAOM 227022</strain>
    </source>
</reference>
<evidence type="ECO:0000313" key="2">
    <source>
        <dbReference type="EMBL" id="RIA93269.1"/>
    </source>
</evidence>